<accession>A0A3T0T4I6</accession>
<dbReference type="Proteomes" id="UP000285317">
    <property type="component" value="Chromosome"/>
</dbReference>
<protein>
    <submittedName>
        <fullName evidence="1">Uncharacterized protein</fullName>
    </submittedName>
</protein>
<dbReference type="EMBL" id="CP028137">
    <property type="protein sequence ID" value="AZZ53480.1"/>
    <property type="molecule type" value="Genomic_DNA"/>
</dbReference>
<reference evidence="1 2" key="1">
    <citation type="submission" date="2018-03" db="EMBL/GenBank/DDBJ databases">
        <title>Bacteriophage NCPPB3778 and a type I-E CRISPR drive the evolution of the US Biological Select Agent, Rathayibacter toxicus.</title>
        <authorList>
            <person name="Davis E.W.II."/>
            <person name="Tabima J.F."/>
            <person name="Weisberg A.J."/>
            <person name="Dantas Lopes L."/>
            <person name="Wiseman M.S."/>
            <person name="Wiseman M.S."/>
            <person name="Pupko T."/>
            <person name="Belcher M.S."/>
            <person name="Sechler A.J."/>
            <person name="Tancos M.A."/>
            <person name="Schroeder B.K."/>
            <person name="Murray T.D."/>
            <person name="Luster D.G."/>
            <person name="Schneider W.L."/>
            <person name="Rogers E."/>
            <person name="Andreote F.D."/>
            <person name="Grunwald N.J."/>
            <person name="Putnam M.L."/>
            <person name="Chang J.H."/>
        </authorList>
    </citation>
    <scope>NUCLEOTIDE SEQUENCE [LARGE SCALE GENOMIC DNA]</scope>
    <source>
        <strain evidence="1 2">DSM 15932</strain>
    </source>
</reference>
<evidence type="ECO:0000313" key="2">
    <source>
        <dbReference type="Proteomes" id="UP000285317"/>
    </source>
</evidence>
<sequence>MVSAPDLNADVLAPFRDSGIDRHVTLLLGAGASTSSGLPGWDELAVRLLLKSGAVRSETAAQELVQRQDPLLVAEAAKSTLNRWDQGVRAALYQGLQDLSPSSLHLAAAGHALAGGTDETTVATLNFDVLLEDAVDIEGTAEGRVDDEVSSTAYVVHHLHGIASPSRSEGVVLTLSDYNELLGDQDCWQQRLLTKAAQDGAIVIAGTSYRDPDVRRWLHVALADSPNGNAALVLLARQAFGVSRERFDEIKSALAGQWRAAGLQPILLEDFTDAAQIIRELRHLHRPRYRSPQQRATALWDLHVDGFDVRQPEYSDALDDDARSLRDAFDVEQLGVSLWLADGAGSVGRYASQDRTYRAATDIRRVPSGHDSAWVAGRTLGAESIVFQNLDPAGTTRWGTVLALPIRVSFEGLPDIATAVLSVGLPGTAEAFSTSKAMWFDQVLDIANAWSERLSDSLV</sequence>
<dbReference type="SUPFAM" id="SSF52467">
    <property type="entry name" value="DHS-like NAD/FAD-binding domain"/>
    <property type="match status" value="1"/>
</dbReference>
<proteinExistence type="predicted"/>
<dbReference type="Pfam" id="PF13289">
    <property type="entry name" value="SIR2_2"/>
    <property type="match status" value="1"/>
</dbReference>
<dbReference type="Gene3D" id="3.40.50.1220">
    <property type="entry name" value="TPP-binding domain"/>
    <property type="match status" value="1"/>
</dbReference>
<organism evidence="1 2">
    <name type="scientific">Rathayibacter festucae DSM 15932</name>
    <dbReference type="NCBI Taxonomy" id="1328866"/>
    <lineage>
        <taxon>Bacteria</taxon>
        <taxon>Bacillati</taxon>
        <taxon>Actinomycetota</taxon>
        <taxon>Actinomycetes</taxon>
        <taxon>Micrococcales</taxon>
        <taxon>Microbacteriaceae</taxon>
        <taxon>Rathayibacter</taxon>
    </lineage>
</organism>
<evidence type="ECO:0000313" key="1">
    <source>
        <dbReference type="EMBL" id="AZZ53480.1"/>
    </source>
</evidence>
<dbReference type="InterPro" id="IPR029035">
    <property type="entry name" value="DHS-like_NAD/FAD-binding_dom"/>
</dbReference>
<gene>
    <name evidence="1" type="ORF">C1I64_16520</name>
</gene>
<dbReference type="AlphaFoldDB" id="A0A3T0T4I6"/>
<name>A0A3T0T4I6_9MICO</name>
<dbReference type="KEGG" id="rfs:C1I64_16520"/>